<feature type="region of interest" description="Disordered" evidence="1">
    <location>
        <begin position="1"/>
        <end position="33"/>
    </location>
</feature>
<evidence type="ECO:0000313" key="2">
    <source>
        <dbReference type="EMBL" id="KAF2257123.1"/>
    </source>
</evidence>
<evidence type="ECO:0000256" key="1">
    <source>
        <dbReference type="SAM" id="MobiDB-lite"/>
    </source>
</evidence>
<organism evidence="2 3">
    <name type="scientific">Trematosphaeria pertusa</name>
    <dbReference type="NCBI Taxonomy" id="390896"/>
    <lineage>
        <taxon>Eukaryota</taxon>
        <taxon>Fungi</taxon>
        <taxon>Dikarya</taxon>
        <taxon>Ascomycota</taxon>
        <taxon>Pezizomycotina</taxon>
        <taxon>Dothideomycetes</taxon>
        <taxon>Pleosporomycetidae</taxon>
        <taxon>Pleosporales</taxon>
        <taxon>Massarineae</taxon>
        <taxon>Trematosphaeriaceae</taxon>
        <taxon>Trematosphaeria</taxon>
    </lineage>
</organism>
<name>A0A6A6J6K7_9PLEO</name>
<dbReference type="GeneID" id="54575848"/>
<gene>
    <name evidence="2" type="ORF">BU26DRAFT_36433</name>
</gene>
<reference evidence="2" key="1">
    <citation type="journal article" date="2020" name="Stud. Mycol.">
        <title>101 Dothideomycetes genomes: a test case for predicting lifestyles and emergence of pathogens.</title>
        <authorList>
            <person name="Haridas S."/>
            <person name="Albert R."/>
            <person name="Binder M."/>
            <person name="Bloem J."/>
            <person name="Labutti K."/>
            <person name="Salamov A."/>
            <person name="Andreopoulos B."/>
            <person name="Baker S."/>
            <person name="Barry K."/>
            <person name="Bills G."/>
            <person name="Bluhm B."/>
            <person name="Cannon C."/>
            <person name="Castanera R."/>
            <person name="Culley D."/>
            <person name="Daum C."/>
            <person name="Ezra D."/>
            <person name="Gonzalez J."/>
            <person name="Henrissat B."/>
            <person name="Kuo A."/>
            <person name="Liang C."/>
            <person name="Lipzen A."/>
            <person name="Lutzoni F."/>
            <person name="Magnuson J."/>
            <person name="Mondo S."/>
            <person name="Nolan M."/>
            <person name="Ohm R."/>
            <person name="Pangilinan J."/>
            <person name="Park H.-J."/>
            <person name="Ramirez L."/>
            <person name="Alfaro M."/>
            <person name="Sun H."/>
            <person name="Tritt A."/>
            <person name="Yoshinaga Y."/>
            <person name="Zwiers L.-H."/>
            <person name="Turgeon B."/>
            <person name="Goodwin S."/>
            <person name="Spatafora J."/>
            <person name="Crous P."/>
            <person name="Grigoriev I."/>
        </authorList>
    </citation>
    <scope>NUCLEOTIDE SEQUENCE</scope>
    <source>
        <strain evidence="2">CBS 122368</strain>
    </source>
</reference>
<evidence type="ECO:0000313" key="3">
    <source>
        <dbReference type="Proteomes" id="UP000800094"/>
    </source>
</evidence>
<sequence>MTCLHANAGKPMSKHSATTCWMPSRPEQPYRKCSSKSRGVMPFPWERCQEDNVFWSHLSTET</sequence>
<dbReference type="EMBL" id="ML987189">
    <property type="protein sequence ID" value="KAF2257123.1"/>
    <property type="molecule type" value="Genomic_DNA"/>
</dbReference>
<keyword evidence="3" id="KW-1185">Reference proteome</keyword>
<dbReference type="AlphaFoldDB" id="A0A6A6J6K7"/>
<protein>
    <submittedName>
        <fullName evidence="2">Uncharacterized protein</fullName>
    </submittedName>
</protein>
<proteinExistence type="predicted"/>
<dbReference type="Proteomes" id="UP000800094">
    <property type="component" value="Unassembled WGS sequence"/>
</dbReference>
<accession>A0A6A6J6K7</accession>
<dbReference type="RefSeq" id="XP_033692127.1">
    <property type="nucleotide sequence ID" value="XM_033822518.1"/>
</dbReference>